<proteinExistence type="predicted"/>
<dbReference type="Proteomes" id="UP000756530">
    <property type="component" value="Unassembled WGS sequence"/>
</dbReference>
<dbReference type="RefSeq" id="WP_218391234.1">
    <property type="nucleotide sequence ID" value="NZ_JAHUZE010000001.1"/>
</dbReference>
<name>A0ABS6SZE7_9RHOB</name>
<sequence length="124" mass="13870">MSDFERGFAPLKTQLDDPDALFVGAQMRDALLALEPLLPDAGAEARLFRELALLEGKRQELSCLDHADRALAAQEKRRVLSRRDLYFMHVACAQTGVAWQGGPRARMHLDRALALCAELERPLD</sequence>
<protein>
    <recommendedName>
        <fullName evidence="3">DUF222 domain-containing protein</fullName>
    </recommendedName>
</protein>
<evidence type="ECO:0000313" key="1">
    <source>
        <dbReference type="EMBL" id="MBV7378305.1"/>
    </source>
</evidence>
<organism evidence="1 2">
    <name type="scientific">Maritimibacter dapengensis</name>
    <dbReference type="NCBI Taxonomy" id="2836868"/>
    <lineage>
        <taxon>Bacteria</taxon>
        <taxon>Pseudomonadati</taxon>
        <taxon>Pseudomonadota</taxon>
        <taxon>Alphaproteobacteria</taxon>
        <taxon>Rhodobacterales</taxon>
        <taxon>Roseobacteraceae</taxon>
        <taxon>Maritimibacter</taxon>
    </lineage>
</organism>
<evidence type="ECO:0008006" key="3">
    <source>
        <dbReference type="Google" id="ProtNLM"/>
    </source>
</evidence>
<keyword evidence="2" id="KW-1185">Reference proteome</keyword>
<accession>A0ABS6SZE7</accession>
<comment type="caution">
    <text evidence="1">The sequence shown here is derived from an EMBL/GenBank/DDBJ whole genome shotgun (WGS) entry which is preliminary data.</text>
</comment>
<evidence type="ECO:0000313" key="2">
    <source>
        <dbReference type="Proteomes" id="UP000756530"/>
    </source>
</evidence>
<dbReference type="EMBL" id="JAHUZE010000001">
    <property type="protein sequence ID" value="MBV7378305.1"/>
    <property type="molecule type" value="Genomic_DNA"/>
</dbReference>
<gene>
    <name evidence="1" type="ORF">KJP28_05165</name>
</gene>
<reference evidence="1 2" key="1">
    <citation type="submission" date="2021-05" db="EMBL/GenBank/DDBJ databases">
        <title>Culturable bacteria isolated from Daya Bay.</title>
        <authorList>
            <person name="Zheng W."/>
            <person name="Yu S."/>
            <person name="Huang Y."/>
        </authorList>
    </citation>
    <scope>NUCLEOTIDE SEQUENCE [LARGE SCALE GENOMIC DNA]</scope>
    <source>
        <strain evidence="1 2">DP4N28-5</strain>
    </source>
</reference>